<dbReference type="CDD" id="cd02238">
    <property type="entry name" value="cupin_KdgF"/>
    <property type="match status" value="1"/>
</dbReference>
<organism evidence="2 4">
    <name type="scientific">Sulfitobacter pontiacus</name>
    <dbReference type="NCBI Taxonomy" id="60137"/>
    <lineage>
        <taxon>Bacteria</taxon>
        <taxon>Pseudomonadati</taxon>
        <taxon>Pseudomonadota</taxon>
        <taxon>Alphaproteobacteria</taxon>
        <taxon>Rhodobacterales</taxon>
        <taxon>Roseobacteraceae</taxon>
        <taxon>Sulfitobacter</taxon>
    </lineage>
</organism>
<dbReference type="EMBL" id="FNNB01000006">
    <property type="protein sequence ID" value="SDX39893.1"/>
    <property type="molecule type" value="Genomic_DNA"/>
</dbReference>
<dbReference type="RefSeq" id="WP_005848947.1">
    <property type="nucleotide sequence ID" value="NZ_BSKR01000003.1"/>
</dbReference>
<dbReference type="SUPFAM" id="SSF51182">
    <property type="entry name" value="RmlC-like cupins"/>
    <property type="match status" value="1"/>
</dbReference>
<evidence type="ECO:0000313" key="5">
    <source>
        <dbReference type="Proteomes" id="UP000830781"/>
    </source>
</evidence>
<dbReference type="PANTHER" id="PTHR40112:SF1">
    <property type="entry name" value="H2HPP ISOMERASE"/>
    <property type="match status" value="1"/>
</dbReference>
<dbReference type="InterPro" id="IPR052535">
    <property type="entry name" value="Bacilysin_H2HPP_isomerase"/>
</dbReference>
<evidence type="ECO:0000313" key="4">
    <source>
        <dbReference type="Proteomes" id="UP000183076"/>
    </source>
</evidence>
<dbReference type="InterPro" id="IPR013096">
    <property type="entry name" value="Cupin_2"/>
</dbReference>
<keyword evidence="5" id="KW-1185">Reference proteome</keyword>
<dbReference type="Proteomes" id="UP000830781">
    <property type="component" value="Plasmid pDSM110277_c"/>
</dbReference>
<dbReference type="Pfam" id="PF07883">
    <property type="entry name" value="Cupin_2"/>
    <property type="match status" value="1"/>
</dbReference>
<dbReference type="Gene3D" id="2.60.120.10">
    <property type="entry name" value="Jelly Rolls"/>
    <property type="match status" value="1"/>
</dbReference>
<reference evidence="4" key="1">
    <citation type="submission" date="2016-10" db="EMBL/GenBank/DDBJ databases">
        <authorList>
            <person name="Varghese N."/>
            <person name="Submissions S."/>
        </authorList>
    </citation>
    <scope>NUCLEOTIDE SEQUENCE [LARGE SCALE GENOMIC DNA]</scope>
    <source>
        <strain evidence="4">DSM 10014</strain>
    </source>
</reference>
<name>A0A1H3BD68_9RHOB</name>
<dbReference type="PIRSF" id="PIRSF029883">
    <property type="entry name" value="KdgF"/>
    <property type="match status" value="1"/>
</dbReference>
<reference evidence="5" key="4">
    <citation type="journal article" date="2022" name="Microorganisms">
        <title>Beyond the ABCs#Discovery of Three New Plasmid Types in Rhodobacterales (RepQ, RepY, RepW).</title>
        <authorList>
            <person name="Freese H.M."/>
            <person name="Ringel V."/>
            <person name="Overmann J."/>
            <person name="Petersen J."/>
        </authorList>
    </citation>
    <scope>NUCLEOTIDE SEQUENCE [LARGE SCALE GENOMIC DNA]</scope>
    <source>
        <strain evidence="5">DSM 110277</strain>
        <plasmid evidence="5">pDSM110277_c</plasmid>
    </source>
</reference>
<dbReference type="InterPro" id="IPR011051">
    <property type="entry name" value="RmlC_Cupin_sf"/>
</dbReference>
<dbReference type="AlphaFoldDB" id="A0A1H3BD68"/>
<accession>A0A1H3BD68</accession>
<dbReference type="PANTHER" id="PTHR40112">
    <property type="entry name" value="H2HPP ISOMERASE"/>
    <property type="match status" value="1"/>
</dbReference>
<dbReference type="GeneID" id="94022731"/>
<dbReference type="EMBL" id="CP084962">
    <property type="protein sequence ID" value="UOA25124.1"/>
    <property type="molecule type" value="Genomic_DNA"/>
</dbReference>
<dbReference type="InterPro" id="IPR025499">
    <property type="entry name" value="KdgF"/>
</dbReference>
<dbReference type="InterPro" id="IPR014710">
    <property type="entry name" value="RmlC-like_jellyroll"/>
</dbReference>
<keyword evidence="3" id="KW-0614">Plasmid</keyword>
<gene>
    <name evidence="3" type="ORF">DSM110277_03578</name>
    <name evidence="2" type="ORF">SAMN04488041_106145</name>
</gene>
<sequence length="115" mass="12462">MDTTADASQGWMTSGPGAQRRILCQDKALMMVEFMFEKDGVGVPHSHPHVQTTFVSSGQFEFTVGGDTQILNPGDALIIPSNVEHSCLCLQAGKLLDSFAPRRDDFMAAHGLPLE</sequence>
<feature type="domain" description="Cupin type-2" evidence="1">
    <location>
        <begin position="34"/>
        <end position="87"/>
    </location>
</feature>
<evidence type="ECO:0000259" key="1">
    <source>
        <dbReference type="Pfam" id="PF07883"/>
    </source>
</evidence>
<dbReference type="STRING" id="60137.SAMN04488041_106145"/>
<proteinExistence type="predicted"/>
<reference evidence="3" key="3">
    <citation type="journal article" date="2022" name="Microorganisms">
        <title>Beyond the ABCs#Discovery of Three New Plasmid Types in Rhodobacterales (RepQ, RepY, RepW).</title>
        <authorList>
            <person name="Freese H.M."/>
            <person name="Ringel V."/>
            <person name="Overmann J."/>
            <person name="Petersen J."/>
        </authorList>
    </citation>
    <scope>NUCLEOTIDE SEQUENCE</scope>
    <source>
        <strain evidence="3">DSM 110277</strain>
        <plasmid evidence="3">pDSM110277_c</plasmid>
    </source>
</reference>
<geneLocation type="plasmid" evidence="3 5">
    <name>pDSM110277_c</name>
</geneLocation>
<dbReference type="Proteomes" id="UP000183076">
    <property type="component" value="Unassembled WGS sequence"/>
</dbReference>
<evidence type="ECO:0000313" key="3">
    <source>
        <dbReference type="EMBL" id="UOA25124.1"/>
    </source>
</evidence>
<evidence type="ECO:0000313" key="2">
    <source>
        <dbReference type="EMBL" id="SDX39893.1"/>
    </source>
</evidence>
<protein>
    <submittedName>
        <fullName evidence="2">Cupin domain-containing protein</fullName>
    </submittedName>
</protein>
<reference evidence="2" key="2">
    <citation type="submission" date="2016-10" db="EMBL/GenBank/DDBJ databases">
        <authorList>
            <person name="de Groot N.N."/>
        </authorList>
    </citation>
    <scope>NUCLEOTIDE SEQUENCE [LARGE SCALE GENOMIC DNA]</scope>
    <source>
        <strain evidence="2">DSM 10014</strain>
    </source>
</reference>